<feature type="region of interest" description="Disordered" evidence="1">
    <location>
        <begin position="420"/>
        <end position="442"/>
    </location>
</feature>
<dbReference type="Proteomes" id="UP001295684">
    <property type="component" value="Unassembled WGS sequence"/>
</dbReference>
<gene>
    <name evidence="2" type="ORF">ECRASSUSDP1_LOCUS17786</name>
</gene>
<sequence length="612" mass="70408">MEGFPEGIRKRPRSSTFSMKRRKVAQTPRKSAFFSPSIKKSIMRLATPRRSSRLQKLSKASVSHTNNTVEESEENKAEIQRIPDLEIFSTFMFKVNESLVKNPNPLVGNIIQFGTVKAIKEFIWNCIHKSLEEKEQKSSSQGVLAFTSITDEVLNQLLTSFKDFKNTDLKDWFSEYKNEDFIPSLKSICSKANASFRGESPVEDLMLDKIDSKILLDFLNGLMKLIKIKFKACYNRITEAPNEEGKQRNISKLSSGDLKSKTMTLLKPCKKCKSSCRSSLSSSKVIKINKRRKKSGKHFESQKFEKGLKSLSQPNISQALHSTLEDSQKTKLKGSDIALKSSLKVRTSKKVTESVNSSTVQRFDSSQAFISRVEGMSNTINPQKGKIKREFINPKKGLDVFHSLKQKLVNQDLLLESMRETKRKSMKSSGGKKSKPRHPTTMNSKAFSRMIKTCERLIKISARKTGPFDKLKFQKDFRRLDSFKSFAMEKGAVDPDDSNFMETQNKKICEAYLQARFDDDIISYSRKFTNLSYLEIDEKASIIQRSWKCYKAKQLLKTMRKNFKENQRRLIQKMKDLVKIDPEKRLEINLDIMSDLNQYKKLDDMITKNTQS</sequence>
<evidence type="ECO:0000313" key="2">
    <source>
        <dbReference type="EMBL" id="CAI2376416.1"/>
    </source>
</evidence>
<feature type="compositionally biased region" description="Polar residues" evidence="1">
    <location>
        <begin position="54"/>
        <end position="69"/>
    </location>
</feature>
<keyword evidence="3" id="KW-1185">Reference proteome</keyword>
<evidence type="ECO:0000313" key="3">
    <source>
        <dbReference type="Proteomes" id="UP001295684"/>
    </source>
</evidence>
<reference evidence="2" key="1">
    <citation type="submission" date="2023-07" db="EMBL/GenBank/DDBJ databases">
        <authorList>
            <consortium name="AG Swart"/>
            <person name="Singh M."/>
            <person name="Singh A."/>
            <person name="Seah K."/>
            <person name="Emmerich C."/>
        </authorList>
    </citation>
    <scope>NUCLEOTIDE SEQUENCE</scope>
    <source>
        <strain evidence="2">DP1</strain>
    </source>
</reference>
<evidence type="ECO:0000256" key="1">
    <source>
        <dbReference type="SAM" id="MobiDB-lite"/>
    </source>
</evidence>
<comment type="caution">
    <text evidence="2">The sequence shown here is derived from an EMBL/GenBank/DDBJ whole genome shotgun (WGS) entry which is preliminary data.</text>
</comment>
<organism evidence="2 3">
    <name type="scientific">Euplotes crassus</name>
    <dbReference type="NCBI Taxonomy" id="5936"/>
    <lineage>
        <taxon>Eukaryota</taxon>
        <taxon>Sar</taxon>
        <taxon>Alveolata</taxon>
        <taxon>Ciliophora</taxon>
        <taxon>Intramacronucleata</taxon>
        <taxon>Spirotrichea</taxon>
        <taxon>Hypotrichia</taxon>
        <taxon>Euplotida</taxon>
        <taxon>Euplotidae</taxon>
        <taxon>Moneuplotes</taxon>
    </lineage>
</organism>
<feature type="region of interest" description="Disordered" evidence="1">
    <location>
        <begin position="48"/>
        <end position="76"/>
    </location>
</feature>
<protein>
    <submittedName>
        <fullName evidence="2">Uncharacterized protein</fullName>
    </submittedName>
</protein>
<feature type="region of interest" description="Disordered" evidence="1">
    <location>
        <begin position="1"/>
        <end position="31"/>
    </location>
</feature>
<dbReference type="EMBL" id="CAMPGE010017974">
    <property type="protein sequence ID" value="CAI2376416.1"/>
    <property type="molecule type" value="Genomic_DNA"/>
</dbReference>
<feature type="compositionally biased region" description="Basic residues" evidence="1">
    <location>
        <begin position="421"/>
        <end position="438"/>
    </location>
</feature>
<dbReference type="AlphaFoldDB" id="A0AAD2D113"/>
<proteinExistence type="predicted"/>
<name>A0AAD2D113_EUPCR</name>
<accession>A0AAD2D113</accession>